<keyword evidence="3 11" id="KW-0813">Transport</keyword>
<evidence type="ECO:0000256" key="6">
    <source>
        <dbReference type="ARBA" id="ARBA00022792"/>
    </source>
</evidence>
<comment type="subcellular location">
    <subcellularLocation>
        <location evidence="1 11">Mitochondrion inner membrane</location>
        <topology evidence="1 11">Single-pass membrane protein</topology>
        <orientation evidence="1 11">Matrix side</orientation>
    </subcellularLocation>
</comment>
<evidence type="ECO:0000256" key="11">
    <source>
        <dbReference type="RuleBase" id="RU368034"/>
    </source>
</evidence>
<evidence type="ECO:0000256" key="1">
    <source>
        <dbReference type="ARBA" id="ARBA00004298"/>
    </source>
</evidence>
<dbReference type="Pfam" id="PF06212">
    <property type="entry name" value="GRIM-19"/>
    <property type="match status" value="1"/>
</dbReference>
<evidence type="ECO:0000256" key="5">
    <source>
        <dbReference type="ARBA" id="ARBA00022692"/>
    </source>
</evidence>
<keyword evidence="6 11" id="KW-0999">Mitochondrion inner membrane</keyword>
<dbReference type="Proteomes" id="UP000256970">
    <property type="component" value="Unassembled WGS sequence"/>
</dbReference>
<reference evidence="12 13" key="1">
    <citation type="submission" date="2016-10" db="EMBL/GenBank/DDBJ databases">
        <authorList>
            <person name="Cai Z."/>
        </authorList>
    </citation>
    <scope>NUCLEOTIDE SEQUENCE [LARGE SCALE GENOMIC DNA]</scope>
</reference>
<dbReference type="OrthoDB" id="3308at2759"/>
<dbReference type="GO" id="GO:0005743">
    <property type="term" value="C:mitochondrial inner membrane"/>
    <property type="evidence" value="ECO:0007669"/>
    <property type="project" value="UniProtKB-SubCell"/>
</dbReference>
<keyword evidence="5 11" id="KW-0812">Transmembrane</keyword>
<keyword evidence="9 11" id="KW-0496">Mitochondrion</keyword>
<keyword evidence="8 11" id="KW-1133">Transmembrane helix</keyword>
<keyword evidence="13" id="KW-1185">Reference proteome</keyword>
<dbReference type="PANTHER" id="PTHR12966:SF0">
    <property type="entry name" value="NADH DEHYDROGENASE [UBIQUINONE] 1 ALPHA SUBCOMPLEX SUBUNIT 13"/>
    <property type="match status" value="1"/>
</dbReference>
<dbReference type="InterPro" id="IPR009346">
    <property type="entry name" value="GRIM-19"/>
</dbReference>
<keyword evidence="10 11" id="KW-0472">Membrane</keyword>
<feature type="transmembrane region" description="Helical" evidence="11">
    <location>
        <begin position="47"/>
        <end position="68"/>
    </location>
</feature>
<evidence type="ECO:0000256" key="10">
    <source>
        <dbReference type="ARBA" id="ARBA00023136"/>
    </source>
</evidence>
<accession>A0A383VX37</accession>
<name>A0A383VX37_TETOB</name>
<comment type="similarity">
    <text evidence="2 11">Belongs to the complex I NDUFA13 subunit family.</text>
</comment>
<keyword evidence="7 11" id="KW-0249">Electron transport</keyword>
<dbReference type="AlphaFoldDB" id="A0A383VX37"/>
<evidence type="ECO:0000256" key="8">
    <source>
        <dbReference type="ARBA" id="ARBA00022989"/>
    </source>
</evidence>
<evidence type="ECO:0000256" key="4">
    <source>
        <dbReference type="ARBA" id="ARBA00022660"/>
    </source>
</evidence>
<evidence type="ECO:0000256" key="7">
    <source>
        <dbReference type="ARBA" id="ARBA00022982"/>
    </source>
</evidence>
<gene>
    <name evidence="12" type="ORF">BQ4739_LOCUS10278</name>
</gene>
<protein>
    <recommendedName>
        <fullName evidence="11">NADH dehydrogenase [ubiquinone] 1 alpha subcomplex subunit 13</fullName>
    </recommendedName>
</protein>
<dbReference type="GO" id="GO:0045271">
    <property type="term" value="C:respiratory chain complex I"/>
    <property type="evidence" value="ECO:0007669"/>
    <property type="project" value="UniProtKB-UniRule"/>
</dbReference>
<sequence length="145" mass="16028">MTETLKRGYPGMASVKDMPIVQDMPPVGGFPSIRIQRRLPSTGPTGAAIFAVGGAVMAYGYYNVYHLIQDRKAGLRELEMMRAPIIPVLQAEEDIRWVAHEKRAREAEARIMKDVPGWEVGKSNSATGRWIPPPAPFGIDDPVLK</sequence>
<evidence type="ECO:0000256" key="9">
    <source>
        <dbReference type="ARBA" id="ARBA00023128"/>
    </source>
</evidence>
<comment type="function">
    <text evidence="11">Complex I functions in the transfer of electrons from NADH to the respiratory chain. Accessory subunit of the mitochondrial membrane respiratory chain NADH dehydrogenase (Complex I), that is believed not to be involved in catalysis.</text>
</comment>
<evidence type="ECO:0000313" key="12">
    <source>
        <dbReference type="EMBL" id="SZX70027.1"/>
    </source>
</evidence>
<evidence type="ECO:0000313" key="13">
    <source>
        <dbReference type="Proteomes" id="UP000256970"/>
    </source>
</evidence>
<dbReference type="STRING" id="3088.A0A383VX37"/>
<organism evidence="12 13">
    <name type="scientific">Tetradesmus obliquus</name>
    <name type="common">Green alga</name>
    <name type="synonym">Acutodesmus obliquus</name>
    <dbReference type="NCBI Taxonomy" id="3088"/>
    <lineage>
        <taxon>Eukaryota</taxon>
        <taxon>Viridiplantae</taxon>
        <taxon>Chlorophyta</taxon>
        <taxon>core chlorophytes</taxon>
        <taxon>Chlorophyceae</taxon>
        <taxon>CS clade</taxon>
        <taxon>Sphaeropleales</taxon>
        <taxon>Scenedesmaceae</taxon>
        <taxon>Tetradesmus</taxon>
    </lineage>
</organism>
<proteinExistence type="inferred from homology"/>
<evidence type="ECO:0000256" key="3">
    <source>
        <dbReference type="ARBA" id="ARBA00022448"/>
    </source>
</evidence>
<dbReference type="EMBL" id="FNXT01000969">
    <property type="protein sequence ID" value="SZX70027.1"/>
    <property type="molecule type" value="Genomic_DNA"/>
</dbReference>
<evidence type="ECO:0000256" key="2">
    <source>
        <dbReference type="ARBA" id="ARBA00007312"/>
    </source>
</evidence>
<keyword evidence="4 11" id="KW-0679">Respiratory chain</keyword>
<dbReference type="PANTHER" id="PTHR12966">
    <property type="entry name" value="NADH DEHYDROGENASE UBIQUINONE 1 ALPHA SUBCOMPLEX SUBUNIT 13"/>
    <property type="match status" value="1"/>
</dbReference>